<dbReference type="STRING" id="285676.GA0070561_0755"/>
<dbReference type="Pfam" id="PF19054">
    <property type="entry name" value="DUF5753"/>
    <property type="match status" value="1"/>
</dbReference>
<dbReference type="InterPro" id="IPR010982">
    <property type="entry name" value="Lambda_DNA-bd_dom_sf"/>
</dbReference>
<dbReference type="EMBL" id="FMCR01000001">
    <property type="protein sequence ID" value="SCE67315.1"/>
    <property type="molecule type" value="Genomic_DNA"/>
</dbReference>
<dbReference type="CDD" id="cd00093">
    <property type="entry name" value="HTH_XRE"/>
    <property type="match status" value="1"/>
</dbReference>
<accession>A0A1C4U6I1</accession>
<evidence type="ECO:0000313" key="3">
    <source>
        <dbReference type="Proteomes" id="UP000198864"/>
    </source>
</evidence>
<reference evidence="2 3" key="1">
    <citation type="submission" date="2016-06" db="EMBL/GenBank/DDBJ databases">
        <authorList>
            <person name="Kjaerup R.B."/>
            <person name="Dalgaard T.S."/>
            <person name="Juul-Madsen H.R."/>
        </authorList>
    </citation>
    <scope>NUCLEOTIDE SEQUENCE [LARGE SCALE GENOMIC DNA]</scope>
    <source>
        <strain evidence="2 3">DSM 44871</strain>
    </source>
</reference>
<dbReference type="SUPFAM" id="SSF47413">
    <property type="entry name" value="lambda repressor-like DNA-binding domains"/>
    <property type="match status" value="1"/>
</dbReference>
<evidence type="ECO:0000259" key="1">
    <source>
        <dbReference type="Pfam" id="PF19054"/>
    </source>
</evidence>
<organism evidence="2 3">
    <name type="scientific">Micromonospora saelicesensis</name>
    <dbReference type="NCBI Taxonomy" id="285676"/>
    <lineage>
        <taxon>Bacteria</taxon>
        <taxon>Bacillati</taxon>
        <taxon>Actinomycetota</taxon>
        <taxon>Actinomycetes</taxon>
        <taxon>Micromonosporales</taxon>
        <taxon>Micromonosporaceae</taxon>
        <taxon>Micromonospora</taxon>
    </lineage>
</organism>
<evidence type="ECO:0000313" key="2">
    <source>
        <dbReference type="EMBL" id="SCE67315.1"/>
    </source>
</evidence>
<dbReference type="Proteomes" id="UP000198864">
    <property type="component" value="Unassembled WGS sequence"/>
</dbReference>
<dbReference type="Gene3D" id="1.10.260.40">
    <property type="entry name" value="lambda repressor-like DNA-binding domains"/>
    <property type="match status" value="1"/>
</dbReference>
<protein>
    <recommendedName>
        <fullName evidence="1">DUF5753 domain-containing protein</fullName>
    </recommendedName>
</protein>
<feature type="domain" description="DUF5753" evidence="1">
    <location>
        <begin position="74"/>
        <end position="250"/>
    </location>
</feature>
<dbReference type="InterPro" id="IPR043917">
    <property type="entry name" value="DUF5753"/>
</dbReference>
<sequence length="256" mass="28443">MANEALRVAMAEAGETVESLAEKVRVDPKTAARWLASGRIPHPRTRVAVAEVLRREAADLWPEPFRRRDLPWFRPWAELEQDATSLRSYQPLLVPGLLQTEGYARAILGTGGLVAPSEVDQIVAGRLERQAVLCRDAPPQLVAVIDEVVLRRPVGDRAVMADQLAHLARVAEWEHVQVRVIPAESPWHTGLAGPFVLGRLPDGTELAYLDNQLRGQVVTDPLDVASLGRRWESVTGEAFPQRRSIELIREVATTWT</sequence>
<name>A0A1C4U6I1_9ACTN</name>
<gene>
    <name evidence="2" type="ORF">GA0070561_0755</name>
</gene>
<proteinExistence type="predicted"/>
<dbReference type="InterPro" id="IPR001387">
    <property type="entry name" value="Cro/C1-type_HTH"/>
</dbReference>
<dbReference type="AlphaFoldDB" id="A0A1C4U6I1"/>
<dbReference type="GO" id="GO:0003677">
    <property type="term" value="F:DNA binding"/>
    <property type="evidence" value="ECO:0007669"/>
    <property type="project" value="InterPro"/>
</dbReference>